<name>A0AAU6W1L5_9VIRU</name>
<reference evidence="2" key="1">
    <citation type="journal article" date="2024" name="J. Gen. Virol.">
        <title>Novel phages of Pseudomonas syringae unveil numerous potential auxiliary metabolic genes.</title>
        <authorList>
            <person name="Feltin C."/>
            <person name="Garneau J.R."/>
            <person name="Morris C.E."/>
            <person name="Berard A."/>
            <person name="Torres-Barcelo C."/>
        </authorList>
    </citation>
    <scope>NUCLEOTIDE SEQUENCE</scope>
</reference>
<feature type="domain" description="Phage terminase large subunit GpA ATPase" evidence="1">
    <location>
        <begin position="263"/>
        <end position="495"/>
    </location>
</feature>
<dbReference type="InterPro" id="IPR046453">
    <property type="entry name" value="GpA_ATPase"/>
</dbReference>
<organism evidence="2">
    <name type="scientific">Pseudomonas phage Touem01</name>
    <dbReference type="NCBI Taxonomy" id="3138548"/>
    <lineage>
        <taxon>Viruses</taxon>
    </lineage>
</organism>
<evidence type="ECO:0000259" key="1">
    <source>
        <dbReference type="Pfam" id="PF05876"/>
    </source>
</evidence>
<evidence type="ECO:0000313" key="2">
    <source>
        <dbReference type="EMBL" id="XAI70571.1"/>
    </source>
</evidence>
<protein>
    <recommendedName>
        <fullName evidence="1">Phage terminase large subunit GpA ATPase domain-containing protein</fullName>
    </recommendedName>
</protein>
<dbReference type="EMBL" id="PP179325">
    <property type="protein sequence ID" value="XAI70571.1"/>
    <property type="molecule type" value="Genomic_DNA"/>
</dbReference>
<dbReference type="Pfam" id="PF05876">
    <property type="entry name" value="GpA_ATPase"/>
    <property type="match status" value="1"/>
</dbReference>
<dbReference type="InterPro" id="IPR027417">
    <property type="entry name" value="P-loop_NTPase"/>
</dbReference>
<accession>A0AAU6W1L5</accession>
<proteinExistence type="predicted"/>
<sequence length="866" mass="97886">MAKFKITLPPLHPIQRKISSRPSRFNAVAMGEQGGKTTLGIDVLIASEKGALAGKAPVAWFSATKDDLIVVRRQVMALLDGFILQRRSDTKVELKNGNTISFYSLDELTDVTAQFGLIVIDDVRKVEGFLDLWKDVLTQTLTVHTGQAWLLSGAYGKRNDFYRLFREGLADRDWSCWQYDSFCNPHLPEESKDEADKVSEPEYRQRFAAEFLDVAVELTDAQRIIGPNERFVEWCERLEADGLKVDGVAFTLSDRPAMRFIYELIPSTREEAFERVDVIMKCTQVGFTVMEMLAALYLALRFAPAKIGMFMPSTSLAAGKSSQRFLPITRTIPAVQRLMTEKHASGGRGGEGNVMIRNLGPSRFHFLWTSGATATESFPMDVISFDEVQEMLIADMEKVVERLSASKLKYTLMGSTANWPDSDIHWWYLRGTQHQFHTECPCCGVGQILDEHFPECIQFDSTHPKRNQRGGANQLGEFRYQCHSCKGWIDDPQQGQWIPKNPTAEIQSVHFPQFLSPTITPRNIIEAFRNNDSMKGFFNRKLGKPYTDPSQVPVNLEMLNACAREGMRLGVQWKERARGTFMGIDQMGAFNVAIIKERLPTGQQAVIHIEYIFDADPFMRCSKLMEMYGVQCCVVETLPNFNDAHRFAQRHPGKVFLAGYGNMDGNMMIWGDTPTSNPSDRRTDEEAQQKYTVRLDQFKCMQTSMARFATMTCVFPDPTALVQDYTEKGMTTPVPVCKDVAFFHFTRTALVVEKDEDEKKYKRKVVKVGIDPHTSYANMLCDVAWSRAHGTSTFLMPDIEEKSRDLRLNAVNVPGVAGRMIEEINQLSGDVCGRCISRDPDTGFCSQLEARTQPSDPGCWAFIAIQ</sequence>
<dbReference type="Gene3D" id="3.40.50.300">
    <property type="entry name" value="P-loop containing nucleotide triphosphate hydrolases"/>
    <property type="match status" value="1"/>
</dbReference>
<gene>
    <name evidence="2" type="ORF">Touem01_00042</name>
</gene>
<dbReference type="GO" id="GO:0016887">
    <property type="term" value="F:ATP hydrolysis activity"/>
    <property type="evidence" value="ECO:0007669"/>
    <property type="project" value="InterPro"/>
</dbReference>